<dbReference type="PANTHER" id="PTHR11261">
    <property type="entry name" value="INTERPHOTORECEPTOR RETINOID-BINDING PROTEIN"/>
    <property type="match status" value="1"/>
</dbReference>
<dbReference type="OrthoDB" id="6397760at2"/>
<dbReference type="InterPro" id="IPR005151">
    <property type="entry name" value="Tail-specific_protease"/>
</dbReference>
<dbReference type="Proteomes" id="UP000321150">
    <property type="component" value="Unassembled WGS sequence"/>
</dbReference>
<keyword evidence="2" id="KW-0675">Receptor</keyword>
<dbReference type="CDD" id="cd07563">
    <property type="entry name" value="Peptidase_S41_IRBP"/>
    <property type="match status" value="1"/>
</dbReference>
<dbReference type="SMART" id="SM00245">
    <property type="entry name" value="TSPc"/>
    <property type="match status" value="1"/>
</dbReference>
<dbReference type="Gene3D" id="3.90.226.10">
    <property type="entry name" value="2-enoyl-CoA Hydratase, Chain A, domain 1"/>
    <property type="match status" value="1"/>
</dbReference>
<sequence length="336" mass="38222">MKKILSGIFLSLSLVSYAQKDDTSVVLSDITEKVKSHYIDKKAYQKVDSLFQNESEKGTFKNLSKKDFAAFLTQKLRTTIKDKHFFVKYLENYSPQKAVDEKEREKENNFHNSLENFGFENVQRLEGNIGYINFKGFASRESSEKTLAAAMNFIANTNSLIIDLRENGGGDNDMLLLFCSYFFDKKTDLYTTYFRNKEETVINSTQSKVSGQKYLHKKVYILTSKKSFSAAEGLAYFLQEHKLAEVIGEKTGGAANPVDHFIIQNQYLLLVPAGQIKSVISHKNWEPVGVIPDQEVKAEDALKAAHLKILKNILNTETKTELSIPEIKNLINKLEQ</sequence>
<evidence type="ECO:0000313" key="3">
    <source>
        <dbReference type="Proteomes" id="UP000321150"/>
    </source>
</evidence>
<reference evidence="2 3" key="1">
    <citation type="submission" date="2019-07" db="EMBL/GenBank/DDBJ databases">
        <title>Whole genome shotgun sequence of Chryseobacterium lathyri NBRC 105250.</title>
        <authorList>
            <person name="Hosoyama A."/>
            <person name="Uohara A."/>
            <person name="Ohji S."/>
            <person name="Ichikawa N."/>
        </authorList>
    </citation>
    <scope>NUCLEOTIDE SEQUENCE [LARGE SCALE GENOMIC DNA]</scope>
    <source>
        <strain evidence="2 3">NBRC 105250</strain>
    </source>
</reference>
<feature type="domain" description="Tail specific protease" evidence="1">
    <location>
        <begin position="73"/>
        <end position="297"/>
    </location>
</feature>
<dbReference type="Pfam" id="PF03572">
    <property type="entry name" value="Peptidase_S41"/>
    <property type="match status" value="1"/>
</dbReference>
<dbReference type="GO" id="GO:0006508">
    <property type="term" value="P:proteolysis"/>
    <property type="evidence" value="ECO:0007669"/>
    <property type="project" value="InterPro"/>
</dbReference>
<evidence type="ECO:0000313" key="2">
    <source>
        <dbReference type="EMBL" id="GEN70676.1"/>
    </source>
</evidence>
<comment type="caution">
    <text evidence="2">The sequence shown here is derived from an EMBL/GenBank/DDBJ whole genome shotgun (WGS) entry which is preliminary data.</text>
</comment>
<dbReference type="InterPro" id="IPR029045">
    <property type="entry name" value="ClpP/crotonase-like_dom_sf"/>
</dbReference>
<dbReference type="PANTHER" id="PTHR11261:SF3">
    <property type="entry name" value="RETINOL-BINDING PROTEIN 3"/>
    <property type="match status" value="1"/>
</dbReference>
<protein>
    <submittedName>
        <fullName evidence="2">Interphotoreceptor retinoid-binding protein</fullName>
    </submittedName>
</protein>
<gene>
    <name evidence="2" type="ORF">CLA01_07480</name>
</gene>
<dbReference type="AlphaFoldDB" id="A0A511Y672"/>
<organism evidence="2 3">
    <name type="scientific">Chryseobacterium lathyri</name>
    <dbReference type="NCBI Taxonomy" id="395933"/>
    <lineage>
        <taxon>Bacteria</taxon>
        <taxon>Pseudomonadati</taxon>
        <taxon>Bacteroidota</taxon>
        <taxon>Flavobacteriia</taxon>
        <taxon>Flavobacteriales</taxon>
        <taxon>Weeksellaceae</taxon>
        <taxon>Chryseobacterium group</taxon>
        <taxon>Chryseobacterium</taxon>
    </lineage>
</organism>
<evidence type="ECO:0000259" key="1">
    <source>
        <dbReference type="SMART" id="SM00245"/>
    </source>
</evidence>
<dbReference type="GO" id="GO:0008236">
    <property type="term" value="F:serine-type peptidase activity"/>
    <property type="evidence" value="ECO:0007669"/>
    <property type="project" value="InterPro"/>
</dbReference>
<name>A0A511Y672_9FLAO</name>
<dbReference type="RefSeq" id="WP_111953444.1">
    <property type="nucleotide sequence ID" value="NZ_BJYI01000003.1"/>
</dbReference>
<dbReference type="SUPFAM" id="SSF52096">
    <property type="entry name" value="ClpP/crotonase"/>
    <property type="match status" value="1"/>
</dbReference>
<dbReference type="EMBL" id="BJYI01000003">
    <property type="protein sequence ID" value="GEN70676.1"/>
    <property type="molecule type" value="Genomic_DNA"/>
</dbReference>
<accession>A0A511Y672</accession>
<dbReference type="Gene3D" id="3.30.750.44">
    <property type="match status" value="1"/>
</dbReference>
<proteinExistence type="predicted"/>